<evidence type="ECO:0000256" key="3">
    <source>
        <dbReference type="ARBA" id="ARBA00022989"/>
    </source>
</evidence>
<dbReference type="EMBL" id="JBAFUR010000006">
    <property type="protein sequence ID" value="MFG1254435.1"/>
    <property type="molecule type" value="Genomic_DNA"/>
</dbReference>
<reference evidence="6 7" key="1">
    <citation type="submission" date="2024-02" db="EMBL/GenBank/DDBJ databases">
        <title>Expansion and revision of Xanthobacter and proposal of Roseixanthobacter gen. nov.</title>
        <authorList>
            <person name="Soltysiak M.P.M."/>
            <person name="Jalihal A."/>
            <person name="Ory A."/>
            <person name="Chrisophersen C."/>
            <person name="Lee A.D."/>
            <person name="Boulton J."/>
            <person name="Springer M."/>
        </authorList>
    </citation>
    <scope>NUCLEOTIDE SEQUENCE [LARGE SCALE GENOMIC DNA]</scope>
    <source>
        <strain evidence="6 7">CB5</strain>
    </source>
</reference>
<evidence type="ECO:0000313" key="6">
    <source>
        <dbReference type="EMBL" id="MFG1254435.1"/>
    </source>
</evidence>
<feature type="transmembrane region" description="Helical" evidence="5">
    <location>
        <begin position="102"/>
        <end position="124"/>
    </location>
</feature>
<sequence>MRPFLSPRPVRAFALLALTSAYLQGGLTKVLDFPSAVAEMTHFGLAPAAPLAAAVIALEIIAPVMVLSGLLRWAGAMALAAFTVAASLLANRFWGMAGAERFAAANAFFEHLGLAGAFVLVAWYDLAGKTEGQRA</sequence>
<dbReference type="Proteomes" id="UP001604043">
    <property type="component" value="Unassembled WGS sequence"/>
</dbReference>
<keyword evidence="3 5" id="KW-1133">Transmembrane helix</keyword>
<dbReference type="InterPro" id="IPR032808">
    <property type="entry name" value="DoxX"/>
</dbReference>
<keyword evidence="2 5" id="KW-0812">Transmembrane</keyword>
<evidence type="ECO:0000313" key="7">
    <source>
        <dbReference type="Proteomes" id="UP001604043"/>
    </source>
</evidence>
<accession>A0ABW6ZL44</accession>
<evidence type="ECO:0000256" key="2">
    <source>
        <dbReference type="ARBA" id="ARBA00022692"/>
    </source>
</evidence>
<protein>
    <submittedName>
        <fullName evidence="6">DoxX family protein</fullName>
    </submittedName>
</protein>
<keyword evidence="4 5" id="KW-0472">Membrane</keyword>
<dbReference type="Pfam" id="PF07681">
    <property type="entry name" value="DoxX"/>
    <property type="match status" value="1"/>
</dbReference>
<name>A0ABW6ZL44_9HYPH</name>
<evidence type="ECO:0000256" key="1">
    <source>
        <dbReference type="ARBA" id="ARBA00004141"/>
    </source>
</evidence>
<comment type="caution">
    <text evidence="6">The sequence shown here is derived from an EMBL/GenBank/DDBJ whole genome shotgun (WGS) entry which is preliminary data.</text>
</comment>
<evidence type="ECO:0000256" key="5">
    <source>
        <dbReference type="SAM" id="Phobius"/>
    </source>
</evidence>
<organism evidence="6 7">
    <name type="scientific">Xanthobacter aminoxidans</name>
    <dbReference type="NCBI Taxonomy" id="186280"/>
    <lineage>
        <taxon>Bacteria</taxon>
        <taxon>Pseudomonadati</taxon>
        <taxon>Pseudomonadota</taxon>
        <taxon>Alphaproteobacteria</taxon>
        <taxon>Hyphomicrobiales</taxon>
        <taxon>Xanthobacteraceae</taxon>
        <taxon>Xanthobacter</taxon>
    </lineage>
</organism>
<evidence type="ECO:0000256" key="4">
    <source>
        <dbReference type="ARBA" id="ARBA00023136"/>
    </source>
</evidence>
<comment type="subcellular location">
    <subcellularLocation>
        <location evidence="1">Membrane</location>
        <topology evidence="1">Multi-pass membrane protein</topology>
    </subcellularLocation>
</comment>
<proteinExistence type="predicted"/>
<dbReference type="RefSeq" id="WP_156026242.1">
    <property type="nucleotide sequence ID" value="NZ_JBAFUR010000006.1"/>
</dbReference>
<keyword evidence="7" id="KW-1185">Reference proteome</keyword>
<gene>
    <name evidence="6" type="ORF">V5F30_19635</name>
</gene>
<feature type="transmembrane region" description="Helical" evidence="5">
    <location>
        <begin position="44"/>
        <end position="66"/>
    </location>
</feature>
<feature type="transmembrane region" description="Helical" evidence="5">
    <location>
        <begin position="73"/>
        <end position="90"/>
    </location>
</feature>